<dbReference type="Proteomes" id="UP001164472">
    <property type="component" value="Chromosome"/>
</dbReference>
<sequence>MEIRSDGISIAKSMQGDSQNVAQIVFHDFIACKAAQRKDALAGLVDEHELKGFPCNLVLASDQYQIFQTDKPPVSDSELSEAIRWKVKDLIDYPLDDAITDVFDFPDDATRGRGSLVNVVSARRVLLQENIKLIGDVGLELESIDITELVLRNISMRYDSTGNGLALLFMRPGFGMILVSKGDTVYFSRRFDFSLDALKNTVTQDSTIQQLALEVQRSLDYYESQMGQVPPKELLLVGPDSSFPLANMLSQNVAVAVNNLDVSPIFVDQSSVSEILVKSFSAIGAALRERVS</sequence>
<protein>
    <recommendedName>
        <fullName evidence="3">MSHA biogenesis protein MshI</fullName>
    </recommendedName>
</protein>
<reference evidence="1" key="1">
    <citation type="submission" date="2022-07" db="EMBL/GenBank/DDBJ databases">
        <title>Alkalimarinus sp. nov., isolated from gut of a Alitta virens.</title>
        <authorList>
            <person name="Yang A.I."/>
            <person name="Shin N.-R."/>
        </authorList>
    </citation>
    <scope>NUCLEOTIDE SEQUENCE</scope>
    <source>
        <strain evidence="1">FA028</strain>
    </source>
</reference>
<proteinExistence type="predicted"/>
<dbReference type="PANTHER" id="PTHR32432:SF3">
    <property type="entry name" value="ETHANOLAMINE UTILIZATION PROTEIN EUTJ"/>
    <property type="match status" value="1"/>
</dbReference>
<dbReference type="InterPro" id="IPR043129">
    <property type="entry name" value="ATPase_NBD"/>
</dbReference>
<dbReference type="EMBL" id="CP101527">
    <property type="protein sequence ID" value="UZW75437.1"/>
    <property type="molecule type" value="Genomic_DNA"/>
</dbReference>
<evidence type="ECO:0000313" key="2">
    <source>
        <dbReference type="Proteomes" id="UP001164472"/>
    </source>
</evidence>
<evidence type="ECO:0008006" key="3">
    <source>
        <dbReference type="Google" id="ProtNLM"/>
    </source>
</evidence>
<keyword evidence="2" id="KW-1185">Reference proteome</keyword>
<dbReference type="AlphaFoldDB" id="A0A9E8HJS7"/>
<accession>A0A9E8HJS7</accession>
<dbReference type="PANTHER" id="PTHR32432">
    <property type="entry name" value="CELL DIVISION PROTEIN FTSA-RELATED"/>
    <property type="match status" value="1"/>
</dbReference>
<evidence type="ECO:0000313" key="1">
    <source>
        <dbReference type="EMBL" id="UZW75437.1"/>
    </source>
</evidence>
<dbReference type="InterPro" id="IPR050696">
    <property type="entry name" value="FtsA/MreB"/>
</dbReference>
<organism evidence="1 2">
    <name type="scientific">Alkalimarinus sediminis</name>
    <dbReference type="NCBI Taxonomy" id="1632866"/>
    <lineage>
        <taxon>Bacteria</taxon>
        <taxon>Pseudomonadati</taxon>
        <taxon>Pseudomonadota</taxon>
        <taxon>Gammaproteobacteria</taxon>
        <taxon>Alteromonadales</taxon>
        <taxon>Alteromonadaceae</taxon>
        <taxon>Alkalimarinus</taxon>
    </lineage>
</organism>
<dbReference type="KEGG" id="asem:NNL22_02205"/>
<dbReference type="RefSeq" id="WP_251812721.1">
    <property type="nucleotide sequence ID" value="NZ_CP101527.1"/>
</dbReference>
<dbReference type="SUPFAM" id="SSF53067">
    <property type="entry name" value="Actin-like ATPase domain"/>
    <property type="match status" value="1"/>
</dbReference>
<name>A0A9E8HJS7_9ALTE</name>
<gene>
    <name evidence="1" type="ORF">NNL22_02205</name>
</gene>